<accession>A0ABU6Q807</accession>
<name>A0ABU6Q807_9FABA</name>
<evidence type="ECO:0000313" key="1">
    <source>
        <dbReference type="EMBL" id="MED6107681.1"/>
    </source>
</evidence>
<organism evidence="1 2">
    <name type="scientific">Stylosanthes scabra</name>
    <dbReference type="NCBI Taxonomy" id="79078"/>
    <lineage>
        <taxon>Eukaryota</taxon>
        <taxon>Viridiplantae</taxon>
        <taxon>Streptophyta</taxon>
        <taxon>Embryophyta</taxon>
        <taxon>Tracheophyta</taxon>
        <taxon>Spermatophyta</taxon>
        <taxon>Magnoliopsida</taxon>
        <taxon>eudicotyledons</taxon>
        <taxon>Gunneridae</taxon>
        <taxon>Pentapetalae</taxon>
        <taxon>rosids</taxon>
        <taxon>fabids</taxon>
        <taxon>Fabales</taxon>
        <taxon>Fabaceae</taxon>
        <taxon>Papilionoideae</taxon>
        <taxon>50 kb inversion clade</taxon>
        <taxon>dalbergioids sensu lato</taxon>
        <taxon>Dalbergieae</taxon>
        <taxon>Pterocarpus clade</taxon>
        <taxon>Stylosanthes</taxon>
    </lineage>
</organism>
<reference evidence="1 2" key="1">
    <citation type="journal article" date="2023" name="Plants (Basel)">
        <title>Bridging the Gap: Combining Genomics and Transcriptomics Approaches to Understand Stylosanthes scabra, an Orphan Legume from the Brazilian Caatinga.</title>
        <authorList>
            <person name="Ferreira-Neto J.R.C."/>
            <person name="da Silva M.D."/>
            <person name="Binneck E."/>
            <person name="de Melo N.F."/>
            <person name="da Silva R.H."/>
            <person name="de Melo A.L.T.M."/>
            <person name="Pandolfi V."/>
            <person name="Bustamante F.O."/>
            <person name="Brasileiro-Vidal A.C."/>
            <person name="Benko-Iseppon A.M."/>
        </authorList>
    </citation>
    <scope>NUCLEOTIDE SEQUENCE [LARGE SCALE GENOMIC DNA]</scope>
    <source>
        <tissue evidence="1">Leaves</tissue>
    </source>
</reference>
<comment type="caution">
    <text evidence="1">The sequence shown here is derived from an EMBL/GenBank/DDBJ whole genome shotgun (WGS) entry which is preliminary data.</text>
</comment>
<gene>
    <name evidence="1" type="ORF">PIB30_016300</name>
</gene>
<dbReference type="Proteomes" id="UP001341840">
    <property type="component" value="Unassembled WGS sequence"/>
</dbReference>
<sequence length="91" mass="10164">MLEKKLLTKIHVRNSNILDADPVYHVIKLIDDEKLIAKYTPMKKSDLQGSIKAETTSNLSVELGGNMVNLDDLDELVSTIDTKTPAYGYLD</sequence>
<protein>
    <submittedName>
        <fullName evidence="1">Uncharacterized protein</fullName>
    </submittedName>
</protein>
<keyword evidence="2" id="KW-1185">Reference proteome</keyword>
<evidence type="ECO:0000313" key="2">
    <source>
        <dbReference type="Proteomes" id="UP001341840"/>
    </source>
</evidence>
<dbReference type="EMBL" id="JASCZI010000046">
    <property type="protein sequence ID" value="MED6107681.1"/>
    <property type="molecule type" value="Genomic_DNA"/>
</dbReference>
<proteinExistence type="predicted"/>